<name>A0ABY3CUU7_9CORY</name>
<keyword evidence="2" id="KW-1185">Reference proteome</keyword>
<dbReference type="EMBL" id="VKDI01000016">
    <property type="protein sequence ID" value="TRX48552.1"/>
    <property type="molecule type" value="Genomic_DNA"/>
</dbReference>
<comment type="caution">
    <text evidence="1">The sequence shown here is derived from an EMBL/GenBank/DDBJ whole genome shotgun (WGS) entry which is preliminary data.</text>
</comment>
<dbReference type="Proteomes" id="UP000316859">
    <property type="component" value="Unassembled WGS sequence"/>
</dbReference>
<dbReference type="RefSeq" id="WP_144014802.1">
    <property type="nucleotide sequence ID" value="NZ_VKDI01000016.1"/>
</dbReference>
<reference evidence="1 2" key="1">
    <citation type="submission" date="2019-07" db="EMBL/GenBank/DDBJ databases">
        <title>Draft genome of C. aurimucosum strain 2299.</title>
        <authorList>
            <person name="Pacheco L.G.C."/>
            <person name="Aguiar E.R.G.R."/>
            <person name="Santos C.S."/>
            <person name="Rocha D.J.P.G."/>
            <person name="Sant'Anna L.O."/>
            <person name="Mattos-Guaraldi A.L."/>
            <person name="Santos L.S."/>
        </authorList>
    </citation>
    <scope>NUCLEOTIDE SEQUENCE [LARGE SCALE GENOMIC DNA]</scope>
    <source>
        <strain evidence="1 2">2299</strain>
    </source>
</reference>
<organism evidence="1 2">
    <name type="scientific">Corynebacterium guaraldiae</name>
    <dbReference type="NCBI Taxonomy" id="3051103"/>
    <lineage>
        <taxon>Bacteria</taxon>
        <taxon>Bacillati</taxon>
        <taxon>Actinomycetota</taxon>
        <taxon>Actinomycetes</taxon>
        <taxon>Mycobacteriales</taxon>
        <taxon>Corynebacteriaceae</taxon>
        <taxon>Corynebacterium</taxon>
    </lineage>
</organism>
<evidence type="ECO:0000313" key="1">
    <source>
        <dbReference type="EMBL" id="TRX48552.1"/>
    </source>
</evidence>
<gene>
    <name evidence="1" type="ORF">FNY88_08175</name>
</gene>
<evidence type="ECO:0000313" key="2">
    <source>
        <dbReference type="Proteomes" id="UP000316859"/>
    </source>
</evidence>
<proteinExistence type="predicted"/>
<sequence length="253" mass="28596">MLEISRDLSRILTLVRGKNAEVYSISCALDGEGKTKQSVELIQSRRTAAEVQSSGRLSGEFAFFLGVDEFLTVWSKWLEFAADGSRLIGLLIELKTGQSFLESKILLSGVLAEAFHTQVFDTCLPETESNFETLFPQGQAYELRKDKTERPTFKLRLLDLYMRLPEELRNHLLPEGLKQWLRYQTTMRNSVAHAAQIKDNEWQAAFDAHTLTIAVVEAHVWLMSGVPLSRLLMESGVKAQSAATRMSRLKLSE</sequence>
<accession>A0ABY3CUU7</accession>
<protein>
    <recommendedName>
        <fullName evidence="3">ApeA N-terminal domain-containing protein</fullName>
    </recommendedName>
</protein>
<evidence type="ECO:0008006" key="3">
    <source>
        <dbReference type="Google" id="ProtNLM"/>
    </source>
</evidence>